<dbReference type="KEGG" id="psel:GM415_17670"/>
<dbReference type="Gene3D" id="1.10.1660.10">
    <property type="match status" value="1"/>
</dbReference>
<dbReference type="Gene3D" id="3.20.80.10">
    <property type="entry name" value="Regulatory factor, effector binding domain"/>
    <property type="match status" value="1"/>
</dbReference>
<keyword evidence="1" id="KW-0238">DNA-binding</keyword>
<dbReference type="EMBL" id="CP046400">
    <property type="protein sequence ID" value="QGY42093.1"/>
    <property type="molecule type" value="Genomic_DNA"/>
</dbReference>
<dbReference type="PANTHER" id="PTHR30204:SF96">
    <property type="entry name" value="CHROMOSOME-ANCHORING PROTEIN RACA"/>
    <property type="match status" value="1"/>
</dbReference>
<evidence type="ECO:0000313" key="3">
    <source>
        <dbReference type="EMBL" id="QGY42093.1"/>
    </source>
</evidence>
<accession>A0A6I6JQ04</accession>
<dbReference type="GO" id="GO:0003700">
    <property type="term" value="F:DNA-binding transcription factor activity"/>
    <property type="evidence" value="ECO:0007669"/>
    <property type="project" value="InterPro"/>
</dbReference>
<organism evidence="3 4">
    <name type="scientific">Pseudodesulfovibrio cashew</name>
    <dbReference type="NCBI Taxonomy" id="2678688"/>
    <lineage>
        <taxon>Bacteria</taxon>
        <taxon>Pseudomonadati</taxon>
        <taxon>Thermodesulfobacteriota</taxon>
        <taxon>Desulfovibrionia</taxon>
        <taxon>Desulfovibrionales</taxon>
        <taxon>Desulfovibrionaceae</taxon>
    </lineage>
</organism>
<name>A0A6I6JQ04_9BACT</name>
<dbReference type="SMART" id="SM00422">
    <property type="entry name" value="HTH_MERR"/>
    <property type="match status" value="1"/>
</dbReference>
<dbReference type="InterPro" id="IPR009061">
    <property type="entry name" value="DNA-bd_dom_put_sf"/>
</dbReference>
<dbReference type="Proteomes" id="UP000428328">
    <property type="component" value="Chromosome"/>
</dbReference>
<dbReference type="Pfam" id="PF00376">
    <property type="entry name" value="MerR"/>
    <property type="match status" value="1"/>
</dbReference>
<dbReference type="InterPro" id="IPR000551">
    <property type="entry name" value="MerR-type_HTH_dom"/>
</dbReference>
<protein>
    <submittedName>
        <fullName evidence="3">MerR family transcriptional regulator</fullName>
    </submittedName>
</protein>
<dbReference type="PANTHER" id="PTHR30204">
    <property type="entry name" value="REDOX-CYCLING DRUG-SENSING TRANSCRIPTIONAL ACTIVATOR SOXR"/>
    <property type="match status" value="1"/>
</dbReference>
<sequence length="286" mass="33852">MVKPKSRYFIGDMSKICNMSRKTLRYYDEIGLIPSQRHDYNNYRYYTYESLLAVPVIKYYKQMGFSLEEMKEFIKGDSKNVYRRLQRRFQDKISELETEQEMIRRKCVSVKDWHALIQEAETVLENDISEVGSKFVDSSTLLYYDQVFENDIEGSIINLEFTNYIESLGNETTGPVLIRFSSMQDRVENRAQPVKILQKPLMPVKDKHAYHFGGQMMVSCYHLGPHESIHETYRKISCWAREKGYDLAEEVYERYVTDYWTTRNSARYVTEILIKASRKRGGEQAT</sequence>
<dbReference type="SUPFAM" id="SSF55136">
    <property type="entry name" value="Probable bacterial effector-binding domain"/>
    <property type="match status" value="1"/>
</dbReference>
<gene>
    <name evidence="3" type="ORF">GM415_17670</name>
</gene>
<dbReference type="InterPro" id="IPR011256">
    <property type="entry name" value="Reg_factor_effector_dom_sf"/>
</dbReference>
<keyword evidence="4" id="KW-1185">Reference proteome</keyword>
<dbReference type="PROSITE" id="PS50937">
    <property type="entry name" value="HTH_MERR_2"/>
    <property type="match status" value="1"/>
</dbReference>
<dbReference type="InterPro" id="IPR047057">
    <property type="entry name" value="MerR_fam"/>
</dbReference>
<reference evidence="3 4" key="1">
    <citation type="submission" date="2019-11" db="EMBL/GenBank/DDBJ databases">
        <authorList>
            <person name="Zheng R.K."/>
            <person name="Sun C.M."/>
        </authorList>
    </citation>
    <scope>NUCLEOTIDE SEQUENCE [LARGE SCALE GENOMIC DNA]</scope>
    <source>
        <strain evidence="3 4">SRB007</strain>
    </source>
</reference>
<dbReference type="AlphaFoldDB" id="A0A6I6JQ04"/>
<evidence type="ECO:0000313" key="4">
    <source>
        <dbReference type="Proteomes" id="UP000428328"/>
    </source>
</evidence>
<dbReference type="GO" id="GO:0003677">
    <property type="term" value="F:DNA binding"/>
    <property type="evidence" value="ECO:0007669"/>
    <property type="project" value="UniProtKB-KW"/>
</dbReference>
<evidence type="ECO:0000259" key="2">
    <source>
        <dbReference type="PROSITE" id="PS50937"/>
    </source>
</evidence>
<evidence type="ECO:0000256" key="1">
    <source>
        <dbReference type="ARBA" id="ARBA00023125"/>
    </source>
</evidence>
<feature type="domain" description="HTH merR-type" evidence="2">
    <location>
        <begin position="7"/>
        <end position="76"/>
    </location>
</feature>
<proteinExistence type="predicted"/>
<dbReference type="SUPFAM" id="SSF46955">
    <property type="entry name" value="Putative DNA-binding domain"/>
    <property type="match status" value="1"/>
</dbReference>
<dbReference type="Pfam" id="PF06445">
    <property type="entry name" value="GyrI-like"/>
    <property type="match status" value="1"/>
</dbReference>
<dbReference type="InterPro" id="IPR029442">
    <property type="entry name" value="GyrI-like"/>
</dbReference>